<keyword evidence="10" id="KW-0408">Iron</keyword>
<keyword evidence="7" id="KW-0949">S-adenosyl-L-methionine</keyword>
<dbReference type="CDD" id="cd01420">
    <property type="entry name" value="MoaC_PE"/>
    <property type="match status" value="1"/>
</dbReference>
<evidence type="ECO:0000259" key="18">
    <source>
        <dbReference type="PROSITE" id="PS51918"/>
    </source>
</evidence>
<feature type="compositionally biased region" description="Pro residues" evidence="17">
    <location>
        <begin position="630"/>
        <end position="646"/>
    </location>
</feature>
<keyword evidence="6" id="KW-0004">4Fe-4S</keyword>
<evidence type="ECO:0000256" key="10">
    <source>
        <dbReference type="ARBA" id="ARBA00023004"/>
    </source>
</evidence>
<dbReference type="NCBIfam" id="TIGR02666">
    <property type="entry name" value="moaA"/>
    <property type="match status" value="1"/>
</dbReference>
<evidence type="ECO:0000256" key="8">
    <source>
        <dbReference type="ARBA" id="ARBA00022723"/>
    </source>
</evidence>
<keyword evidence="20" id="KW-1185">Reference proteome</keyword>
<dbReference type="PANTHER" id="PTHR22960:SF0">
    <property type="entry name" value="MOLYBDENUM COFACTOR BIOSYNTHESIS PROTEIN 1"/>
    <property type="match status" value="1"/>
</dbReference>
<dbReference type="InterPro" id="IPR000385">
    <property type="entry name" value="MoaA_NifB_PqqE_Fe-S-bd_CS"/>
</dbReference>
<dbReference type="SUPFAM" id="SSF55040">
    <property type="entry name" value="Molybdenum cofactor biosynthesis protein C, MoaC"/>
    <property type="match status" value="1"/>
</dbReference>
<evidence type="ECO:0000256" key="5">
    <source>
        <dbReference type="ARBA" id="ARBA00009862"/>
    </source>
</evidence>
<dbReference type="Pfam" id="PF04055">
    <property type="entry name" value="Radical_SAM"/>
    <property type="match status" value="1"/>
</dbReference>
<keyword evidence="12" id="KW-0496">Mitochondrion</keyword>
<comment type="cofactor">
    <cofactor evidence="2">
        <name>[4Fe-4S] cluster</name>
        <dbReference type="ChEBI" id="CHEBI:49883"/>
    </cofactor>
</comment>
<evidence type="ECO:0000256" key="7">
    <source>
        <dbReference type="ARBA" id="ARBA00022691"/>
    </source>
</evidence>
<dbReference type="GO" id="GO:0046872">
    <property type="term" value="F:metal ion binding"/>
    <property type="evidence" value="ECO:0007669"/>
    <property type="project" value="UniProtKB-KW"/>
</dbReference>
<dbReference type="EMBL" id="JAESVG020000009">
    <property type="protein sequence ID" value="KAG8624582.1"/>
    <property type="molecule type" value="Genomic_DNA"/>
</dbReference>
<dbReference type="PROSITE" id="PS01305">
    <property type="entry name" value="MOAA_NIFB_PQQE"/>
    <property type="match status" value="1"/>
</dbReference>
<evidence type="ECO:0000256" key="14">
    <source>
        <dbReference type="ARBA" id="ARBA00023150"/>
    </source>
</evidence>
<evidence type="ECO:0000313" key="19">
    <source>
        <dbReference type="EMBL" id="KAG8624582.1"/>
    </source>
</evidence>
<dbReference type="Pfam" id="PF01967">
    <property type="entry name" value="MoaC"/>
    <property type="match status" value="1"/>
</dbReference>
<evidence type="ECO:0000256" key="2">
    <source>
        <dbReference type="ARBA" id="ARBA00001966"/>
    </source>
</evidence>
<protein>
    <recommendedName>
        <fullName evidence="18">Radical SAM core domain-containing protein</fullName>
    </recommendedName>
</protein>
<dbReference type="InterPro" id="IPR013785">
    <property type="entry name" value="Aldolase_TIM"/>
</dbReference>
<reference evidence="19" key="1">
    <citation type="submission" date="2021-07" db="EMBL/GenBank/DDBJ databases">
        <title>Elsinoe batatas strain:CRI-CJ2 Genome sequencing and assembly.</title>
        <authorList>
            <person name="Huang L."/>
        </authorList>
    </citation>
    <scope>NUCLEOTIDE SEQUENCE</scope>
    <source>
        <strain evidence="19">CRI-CJ2</strain>
    </source>
</reference>
<dbReference type="CDD" id="cd01335">
    <property type="entry name" value="Radical_SAM"/>
    <property type="match status" value="1"/>
</dbReference>
<dbReference type="Gene3D" id="3.20.20.70">
    <property type="entry name" value="Aldolase class I"/>
    <property type="match status" value="1"/>
</dbReference>
<dbReference type="SFLD" id="SFLDG01067">
    <property type="entry name" value="SPASM/twitch_domain_containing"/>
    <property type="match status" value="1"/>
</dbReference>
<dbReference type="SUPFAM" id="SSF102114">
    <property type="entry name" value="Radical SAM enzymes"/>
    <property type="match status" value="1"/>
</dbReference>
<evidence type="ECO:0000256" key="1">
    <source>
        <dbReference type="ARBA" id="ARBA00001637"/>
    </source>
</evidence>
<dbReference type="NCBIfam" id="TIGR00581">
    <property type="entry name" value="moaC"/>
    <property type="match status" value="1"/>
</dbReference>
<dbReference type="InterPro" id="IPR023045">
    <property type="entry name" value="MoaC"/>
</dbReference>
<keyword evidence="14" id="KW-0501">Molybdenum cofactor biosynthesis</keyword>
<dbReference type="InterPro" id="IPR050105">
    <property type="entry name" value="MoCo_biosynth_MoaA/MoaC"/>
</dbReference>
<comment type="catalytic activity">
    <reaction evidence="16">
        <text>GTP + AH2 + S-adenosyl-L-methionine = (8S)-3',8-cyclo-7,8-dihydroguanosine 5'-triphosphate + 5'-deoxyadenosine + L-methionine + A + H(+)</text>
        <dbReference type="Rhea" id="RHEA:49576"/>
        <dbReference type="ChEBI" id="CHEBI:13193"/>
        <dbReference type="ChEBI" id="CHEBI:15378"/>
        <dbReference type="ChEBI" id="CHEBI:17319"/>
        <dbReference type="ChEBI" id="CHEBI:17499"/>
        <dbReference type="ChEBI" id="CHEBI:37565"/>
        <dbReference type="ChEBI" id="CHEBI:57844"/>
        <dbReference type="ChEBI" id="CHEBI:59789"/>
        <dbReference type="ChEBI" id="CHEBI:131766"/>
        <dbReference type="EC" id="4.1.99.22"/>
    </reaction>
</comment>
<comment type="pathway">
    <text evidence="3">Cofactor biosynthesis; molybdopterin biosynthesis.</text>
</comment>
<feature type="compositionally biased region" description="Polar residues" evidence="17">
    <location>
        <begin position="539"/>
        <end position="550"/>
    </location>
</feature>
<dbReference type="Proteomes" id="UP000809789">
    <property type="component" value="Unassembled WGS sequence"/>
</dbReference>
<dbReference type="UniPathway" id="UPA00344"/>
<dbReference type="Pfam" id="PF06463">
    <property type="entry name" value="Mob_synth_C"/>
    <property type="match status" value="1"/>
</dbReference>
<keyword evidence="9" id="KW-0547">Nucleotide-binding</keyword>
<dbReference type="GO" id="GO:0005525">
    <property type="term" value="F:GTP binding"/>
    <property type="evidence" value="ECO:0007669"/>
    <property type="project" value="UniProtKB-KW"/>
</dbReference>
<sequence>MAVSRTLRPSLCALRPLPRCIYLHPSRLSSSASPSTEPISPPVPPLTPVSPLDRRSALRAAPPFSSFLTDTFGRQHDYLRISLTERCNLRCTYCMPSSGVPLSPDADLLTTPEIVYLSSLFVAQGVRKIRLTGGEPTVRRDFMDLLGQIGALKSKGLRELAITTNGLMLERKVEGMVERGLTGVNISLDTLEEGMFEIMTRRRGWGKVMRGIERVLEMNKMGAGVKLKVNCVVMRGVNDGEVVDFVEMTREKDLEVRFIEYMPFDGNKWAEKKMVGYMEMVERIRARYPGLRRVGDGRNETSKTWEIEGFKGKIGFITSMTHNFCGTCNRLRITSDGNLKVCLFGNSEVSLRDMMRRDSEGRPMDEEAFEAVREIEMNRRQGLVGVTVPPAWIDRETELLNIIGMAVKRKKEKHAGMGQLENMKNRPMILIDECQTSIASSYQYQRVSTGWPLAGTALRPSSIPLHLLGQGRPSFNGGAVRYLSNRYSRPPALGRRGRSGSSSPSLQTMDERSTSVNDISGEQTRPANGQDGNHAEPTNAHTSTHATQEATGLGIIRTHPVGHRFSPPRRSHGDHFDVPRSRGTRTATRAIPKGLRMRRNFPAFSDSPSDPVPEISPDDTATWTKSTTEPPTPPKPTPPPSSPVSPHPLTHISSTGSVSMVNISSKPSTPRLAIARGHVTFHRPGLATLIANNSLTKGNVLTTAQIAGIQAAKRTSDLIPLCHPIPLTHVHVDVAPRPHADAKKSQTKWKNLVDIVAVVSTTGATGVEMEALAAVVGAGLTVVDMCKAVDKGMIIRGVEVVGKAGGRSGVYLNNIPANGGLVRDLVERGIVDKGWFEEVLGGDGKGKE</sequence>
<evidence type="ECO:0000256" key="11">
    <source>
        <dbReference type="ARBA" id="ARBA00023014"/>
    </source>
</evidence>
<dbReference type="InterPro" id="IPR007197">
    <property type="entry name" value="rSAM"/>
</dbReference>
<comment type="catalytic activity">
    <reaction evidence="1">
        <text>(8S)-3',8-cyclo-7,8-dihydroguanosine 5'-triphosphate = cyclic pyranopterin phosphate + diphosphate</text>
        <dbReference type="Rhea" id="RHEA:49580"/>
        <dbReference type="ChEBI" id="CHEBI:33019"/>
        <dbReference type="ChEBI" id="CHEBI:59648"/>
        <dbReference type="ChEBI" id="CHEBI:131766"/>
        <dbReference type="EC" id="4.6.1.17"/>
    </reaction>
</comment>
<dbReference type="InterPro" id="IPR010505">
    <property type="entry name" value="MoaA_twitch"/>
</dbReference>
<dbReference type="PANTHER" id="PTHR22960">
    <property type="entry name" value="MOLYBDOPTERIN COFACTOR SYNTHESIS PROTEIN A"/>
    <property type="match status" value="1"/>
</dbReference>
<name>A0A8K0KW17_9PEZI</name>
<evidence type="ECO:0000256" key="9">
    <source>
        <dbReference type="ARBA" id="ARBA00022741"/>
    </source>
</evidence>
<feature type="compositionally biased region" description="Polar residues" evidence="17">
    <location>
        <begin position="514"/>
        <end position="531"/>
    </location>
</feature>
<dbReference type="GO" id="GO:0051539">
    <property type="term" value="F:4 iron, 4 sulfur cluster binding"/>
    <property type="evidence" value="ECO:0007669"/>
    <property type="project" value="UniProtKB-KW"/>
</dbReference>
<dbReference type="CDD" id="cd21117">
    <property type="entry name" value="Twitch_MoaA"/>
    <property type="match status" value="1"/>
</dbReference>
<dbReference type="SFLD" id="SFLDS00029">
    <property type="entry name" value="Radical_SAM"/>
    <property type="match status" value="1"/>
</dbReference>
<dbReference type="InterPro" id="IPR006638">
    <property type="entry name" value="Elp3/MiaA/NifB-like_rSAM"/>
</dbReference>
<dbReference type="InterPro" id="IPR047594">
    <property type="entry name" value="MoaC_bact/euk"/>
</dbReference>
<comment type="similarity">
    <text evidence="5">In the N-terminal section; belongs to the radical SAM superfamily. MoaA family.</text>
</comment>
<comment type="caution">
    <text evidence="19">The sequence shown here is derived from an EMBL/GenBank/DDBJ whole genome shotgun (WGS) entry which is preliminary data.</text>
</comment>
<feature type="compositionally biased region" description="Basic and acidic residues" evidence="17">
    <location>
        <begin position="571"/>
        <end position="580"/>
    </location>
</feature>
<dbReference type="InterPro" id="IPR002820">
    <property type="entry name" value="Mopterin_CF_biosynth-C_dom"/>
</dbReference>
<dbReference type="InterPro" id="IPR013483">
    <property type="entry name" value="MoaA"/>
</dbReference>
<accession>A0A8K0KW17</accession>
<dbReference type="InterPro" id="IPR040064">
    <property type="entry name" value="MoaA-like"/>
</dbReference>
<keyword evidence="11" id="KW-0411">Iron-sulfur</keyword>
<evidence type="ECO:0000256" key="13">
    <source>
        <dbReference type="ARBA" id="ARBA00023134"/>
    </source>
</evidence>
<dbReference type="SMART" id="SM00729">
    <property type="entry name" value="Elp3"/>
    <property type="match status" value="1"/>
</dbReference>
<proteinExistence type="inferred from homology"/>
<feature type="region of interest" description="Disordered" evidence="17">
    <location>
        <begin position="487"/>
        <end position="654"/>
    </location>
</feature>
<dbReference type="InterPro" id="IPR036522">
    <property type="entry name" value="MoaC_sf"/>
</dbReference>
<evidence type="ECO:0000256" key="17">
    <source>
        <dbReference type="SAM" id="MobiDB-lite"/>
    </source>
</evidence>
<evidence type="ECO:0000313" key="20">
    <source>
        <dbReference type="Proteomes" id="UP000809789"/>
    </source>
</evidence>
<keyword evidence="8" id="KW-0479">Metal-binding</keyword>
<dbReference type="GO" id="GO:0061798">
    <property type="term" value="F:GTP 3',8'-cyclase activity"/>
    <property type="evidence" value="ECO:0007669"/>
    <property type="project" value="UniProtKB-EC"/>
</dbReference>
<evidence type="ECO:0000256" key="16">
    <source>
        <dbReference type="ARBA" id="ARBA00048697"/>
    </source>
</evidence>
<evidence type="ECO:0000256" key="6">
    <source>
        <dbReference type="ARBA" id="ARBA00022485"/>
    </source>
</evidence>
<feature type="compositionally biased region" description="Basic residues" evidence="17">
    <location>
        <begin position="560"/>
        <end position="570"/>
    </location>
</feature>
<keyword evidence="15" id="KW-0456">Lyase</keyword>
<dbReference type="GO" id="GO:0061799">
    <property type="term" value="F:cyclic pyranopterin monophosphate synthase activity"/>
    <property type="evidence" value="ECO:0007669"/>
    <property type="project" value="UniProtKB-EC"/>
</dbReference>
<evidence type="ECO:0000256" key="15">
    <source>
        <dbReference type="ARBA" id="ARBA00023239"/>
    </source>
</evidence>
<feature type="compositionally biased region" description="Low complexity" evidence="17">
    <location>
        <begin position="488"/>
        <end position="506"/>
    </location>
</feature>
<dbReference type="GO" id="GO:0006777">
    <property type="term" value="P:Mo-molybdopterin cofactor biosynthetic process"/>
    <property type="evidence" value="ECO:0007669"/>
    <property type="project" value="UniProtKB-KW"/>
</dbReference>
<dbReference type="Gene3D" id="3.30.70.640">
    <property type="entry name" value="Molybdopterin cofactor biosynthesis C (MoaC) domain"/>
    <property type="match status" value="1"/>
</dbReference>
<dbReference type="PROSITE" id="PS51918">
    <property type="entry name" value="RADICAL_SAM"/>
    <property type="match status" value="1"/>
</dbReference>
<dbReference type="AlphaFoldDB" id="A0A8K0KW17"/>
<dbReference type="OrthoDB" id="429626at2759"/>
<dbReference type="SFLD" id="SFLDG01386">
    <property type="entry name" value="main_SPASM_domain-containing"/>
    <property type="match status" value="1"/>
</dbReference>
<organism evidence="19 20">
    <name type="scientific">Elsinoe batatas</name>
    <dbReference type="NCBI Taxonomy" id="2601811"/>
    <lineage>
        <taxon>Eukaryota</taxon>
        <taxon>Fungi</taxon>
        <taxon>Dikarya</taxon>
        <taxon>Ascomycota</taxon>
        <taxon>Pezizomycotina</taxon>
        <taxon>Dothideomycetes</taxon>
        <taxon>Dothideomycetidae</taxon>
        <taxon>Myriangiales</taxon>
        <taxon>Elsinoaceae</taxon>
        <taxon>Elsinoe</taxon>
    </lineage>
</organism>
<dbReference type="SFLD" id="SFLDG01383">
    <property type="entry name" value="cyclic_pyranopterin_phosphate"/>
    <property type="match status" value="1"/>
</dbReference>
<evidence type="ECO:0000256" key="12">
    <source>
        <dbReference type="ARBA" id="ARBA00023128"/>
    </source>
</evidence>
<feature type="compositionally biased region" description="Low complexity" evidence="17">
    <location>
        <begin position="620"/>
        <end position="629"/>
    </location>
</feature>
<evidence type="ECO:0000256" key="4">
    <source>
        <dbReference type="ARBA" id="ARBA00008484"/>
    </source>
</evidence>
<keyword evidence="13" id="KW-0342">GTP-binding</keyword>
<evidence type="ECO:0000256" key="3">
    <source>
        <dbReference type="ARBA" id="ARBA00005046"/>
    </source>
</evidence>
<dbReference type="InterPro" id="IPR058240">
    <property type="entry name" value="rSAM_sf"/>
</dbReference>
<feature type="domain" description="Radical SAM core" evidence="18">
    <location>
        <begin position="71"/>
        <end position="299"/>
    </location>
</feature>
<gene>
    <name evidence="19" type="ORF">KVT40_007649</name>
</gene>
<dbReference type="NCBIfam" id="NF006870">
    <property type="entry name" value="PRK09364.1"/>
    <property type="match status" value="1"/>
</dbReference>
<comment type="similarity">
    <text evidence="4">In the C-terminal section; belongs to the MoaC family.</text>
</comment>